<dbReference type="PROSITE" id="PS00070">
    <property type="entry name" value="ALDEHYDE_DEHYDR_CYS"/>
    <property type="match status" value="1"/>
</dbReference>
<dbReference type="EMBL" id="JAAGNX010000003">
    <property type="protein sequence ID" value="NDV63466.1"/>
    <property type="molecule type" value="Genomic_DNA"/>
</dbReference>
<gene>
    <name evidence="5" type="ORF">G0Q06_13455</name>
</gene>
<dbReference type="Pfam" id="PF00171">
    <property type="entry name" value="Aldedh"/>
    <property type="match status" value="1"/>
</dbReference>
<dbReference type="InterPro" id="IPR047110">
    <property type="entry name" value="GABD/Sad-like"/>
</dbReference>
<evidence type="ECO:0000256" key="2">
    <source>
        <dbReference type="ARBA" id="ARBA00022857"/>
    </source>
</evidence>
<keyword evidence="3" id="KW-0560">Oxidoreductase</keyword>
<accession>A0A6B2M524</accession>
<dbReference type="RefSeq" id="WP_163967039.1">
    <property type="nucleotide sequence ID" value="NZ_JAAGNX010000003.1"/>
</dbReference>
<keyword evidence="6" id="KW-1185">Reference proteome</keyword>
<sequence length="453" mass="48840">MVKSVNPATEGLIREYPSMDFGQVGEILNKTTSTAQEWAQVSCNKRAQFAHQAAEVLESRLDEFALLITREMGKPVSQSRAEIEKCAWVCRYFAENAPTFLQDESVPSDAALSYVAYQPLGVVLAVMPWNFPFWQVFRFAAPGLTAGNGAILKHASNVSGCALAIEDVFREAGYPENLFRTIITGPEEIQQAIQSDDIQAVTLTGSEAAGSAVAAAAGKAIKKSVLELGGSDPYIILEDADLDLAAEKCAQSRLLNSGQSCIAAKRFIVLDSVREAFTEKLISRMTTRLMGDPEEPDTDLGPLARADLRDDLHKQVTSSVAAGARLLMGGQIPDRPGYFYPPTVLDEVKPGMPAYEEETFGPVAAIIAASDAEEALNIANDSEFGLGAAIFSKDTKKARSIASRIKAGSCFINDFVKSDPRLPFGGIRKSGYGRELAKLGIREFTNIQTVVVG</sequence>
<dbReference type="PANTHER" id="PTHR43217">
    <property type="entry name" value="SUCCINATE SEMIALDEHYDE DEHYDROGENASE [NAD(P)+] SAD"/>
    <property type="match status" value="1"/>
</dbReference>
<evidence type="ECO:0000313" key="5">
    <source>
        <dbReference type="EMBL" id="NDV63466.1"/>
    </source>
</evidence>
<dbReference type="InterPro" id="IPR044148">
    <property type="entry name" value="ALDH_GabD1-like"/>
</dbReference>
<reference evidence="5 6" key="1">
    <citation type="submission" date="2020-02" db="EMBL/GenBank/DDBJ databases">
        <title>Albibacoteraceae fam. nov., the first described family within the subdivision 4 Verrucomicrobia.</title>
        <authorList>
            <person name="Xi F."/>
        </authorList>
    </citation>
    <scope>NUCLEOTIDE SEQUENCE [LARGE SCALE GENOMIC DNA]</scope>
    <source>
        <strain evidence="5 6">CK1056</strain>
    </source>
</reference>
<dbReference type="InterPro" id="IPR015590">
    <property type="entry name" value="Aldehyde_DH_dom"/>
</dbReference>
<dbReference type="CDD" id="cd07100">
    <property type="entry name" value="ALDH_SSADH1_GabD1"/>
    <property type="match status" value="1"/>
</dbReference>
<dbReference type="Gene3D" id="3.40.605.10">
    <property type="entry name" value="Aldehyde Dehydrogenase, Chain A, domain 1"/>
    <property type="match status" value="1"/>
</dbReference>
<comment type="similarity">
    <text evidence="1">Belongs to the aldehyde dehydrogenase family.</text>
</comment>
<comment type="caution">
    <text evidence="5">The sequence shown here is derived from an EMBL/GenBank/DDBJ whole genome shotgun (WGS) entry which is preliminary data.</text>
</comment>
<evidence type="ECO:0000313" key="6">
    <source>
        <dbReference type="Proteomes" id="UP000478417"/>
    </source>
</evidence>
<evidence type="ECO:0000256" key="1">
    <source>
        <dbReference type="ARBA" id="ARBA00009986"/>
    </source>
</evidence>
<name>A0A6B2M524_9BACT</name>
<dbReference type="SUPFAM" id="SSF53720">
    <property type="entry name" value="ALDH-like"/>
    <property type="match status" value="1"/>
</dbReference>
<proteinExistence type="inferred from homology"/>
<keyword evidence="2" id="KW-0521">NADP</keyword>
<dbReference type="GO" id="GO:0004030">
    <property type="term" value="F:aldehyde dehydrogenase [NAD(P)+] activity"/>
    <property type="evidence" value="ECO:0007669"/>
    <property type="project" value="InterPro"/>
</dbReference>
<dbReference type="FunFam" id="3.40.605.10:FF:000012">
    <property type="entry name" value="NAD-dependent succinate-semialdehyde dehydrogenase"/>
    <property type="match status" value="1"/>
</dbReference>
<protein>
    <submittedName>
        <fullName evidence="5">NAD-dependent succinate-semialdehyde dehydrogenase</fullName>
    </submittedName>
</protein>
<evidence type="ECO:0000259" key="4">
    <source>
        <dbReference type="Pfam" id="PF00171"/>
    </source>
</evidence>
<dbReference type="InterPro" id="IPR016160">
    <property type="entry name" value="Ald_DH_CS_CYS"/>
</dbReference>
<dbReference type="AlphaFoldDB" id="A0A6B2M524"/>
<organism evidence="5 6">
    <name type="scientific">Oceanipulchritudo coccoides</name>
    <dbReference type="NCBI Taxonomy" id="2706888"/>
    <lineage>
        <taxon>Bacteria</taxon>
        <taxon>Pseudomonadati</taxon>
        <taxon>Verrucomicrobiota</taxon>
        <taxon>Opitutia</taxon>
        <taxon>Puniceicoccales</taxon>
        <taxon>Oceanipulchritudinaceae</taxon>
        <taxon>Oceanipulchritudo</taxon>
    </lineage>
</organism>
<dbReference type="Proteomes" id="UP000478417">
    <property type="component" value="Unassembled WGS sequence"/>
</dbReference>
<dbReference type="FunFam" id="3.40.309.10:FF:000010">
    <property type="entry name" value="Gamma-aminobutyraldehyde dehydrogenase"/>
    <property type="match status" value="1"/>
</dbReference>
<dbReference type="GO" id="GO:0004777">
    <property type="term" value="F:succinate-semialdehyde dehydrogenase (NAD+) activity"/>
    <property type="evidence" value="ECO:0007669"/>
    <property type="project" value="TreeGrafter"/>
</dbReference>
<dbReference type="InterPro" id="IPR016162">
    <property type="entry name" value="Ald_DH_N"/>
</dbReference>
<dbReference type="InterPro" id="IPR016161">
    <property type="entry name" value="Ald_DH/histidinol_DH"/>
</dbReference>
<evidence type="ECO:0000256" key="3">
    <source>
        <dbReference type="ARBA" id="ARBA00023002"/>
    </source>
</evidence>
<dbReference type="Gene3D" id="3.40.309.10">
    <property type="entry name" value="Aldehyde Dehydrogenase, Chain A, domain 2"/>
    <property type="match status" value="1"/>
</dbReference>
<dbReference type="PANTHER" id="PTHR43217:SF1">
    <property type="entry name" value="SUCCINATE SEMIALDEHYDE DEHYDROGENASE [NAD(P)+] SAD"/>
    <property type="match status" value="1"/>
</dbReference>
<dbReference type="InterPro" id="IPR016163">
    <property type="entry name" value="Ald_DH_C"/>
</dbReference>
<feature type="domain" description="Aldehyde dehydrogenase" evidence="4">
    <location>
        <begin position="2"/>
        <end position="450"/>
    </location>
</feature>